<dbReference type="Proteomes" id="UP000271531">
    <property type="component" value="Unassembled WGS sequence"/>
</dbReference>
<sequence>MESLVIPSYLISAIADAVSASETHASLDSLFMYANAPGDPPEGSKAVKALEWLRRINKECGEETLSVVGRIIEKYMEEDLEDIPSLFGGEAMIKEKKLRVDKIKQALARAGILYTAGGILSKGEGLATKTLSELIKSRNLQAIDFEFERALKNIESSPREAVSAACNILESVFKIYIEEHAHLTMPAKQDLQGVWKVVRGDLGLDASVLEERDLQEIVTGVVATVNGIGALRTHASSAHGAGKRAYRLKPRHARLAIHAAHTISAFVIETWDERRNHREEP</sequence>
<organism evidence="2 3">
    <name type="scientific">Pseudomonas amygdali pv. tabaci</name>
    <name type="common">Pseudomonas syringae pv. tabaci</name>
    <dbReference type="NCBI Taxonomy" id="322"/>
    <lineage>
        <taxon>Bacteria</taxon>
        <taxon>Pseudomonadati</taxon>
        <taxon>Pseudomonadota</taxon>
        <taxon>Gammaproteobacteria</taxon>
        <taxon>Pseudomonadales</taxon>
        <taxon>Pseudomonadaceae</taxon>
        <taxon>Pseudomonas</taxon>
        <taxon>Pseudomonas amygdali</taxon>
    </lineage>
</organism>
<evidence type="ECO:0000313" key="3">
    <source>
        <dbReference type="Proteomes" id="UP000271531"/>
    </source>
</evidence>
<protein>
    <recommendedName>
        <fullName evidence="1">Abortive infection protein-like C-terminal domain-containing protein</fullName>
    </recommendedName>
</protein>
<accession>A0A3M6HY69</accession>
<evidence type="ECO:0000259" key="1">
    <source>
        <dbReference type="Pfam" id="PF14355"/>
    </source>
</evidence>
<proteinExistence type="predicted"/>
<feature type="domain" description="Abortive infection protein-like C-terminal" evidence="1">
    <location>
        <begin position="195"/>
        <end position="268"/>
    </location>
</feature>
<dbReference type="AlphaFoldDB" id="A0A3M6HY69"/>
<name>A0A3M6HY69_PSEAJ</name>
<gene>
    <name evidence="2" type="ORF">ALP03_00072</name>
</gene>
<reference evidence="2 3" key="1">
    <citation type="submission" date="2018-08" db="EMBL/GenBank/DDBJ databases">
        <title>Recombination of ecologically and evolutionarily significant loci maintains genetic cohesion in the Pseudomonas syringae species complex.</title>
        <authorList>
            <person name="Dillon M."/>
            <person name="Thakur S."/>
            <person name="Almeida R.N.D."/>
            <person name="Weir B.S."/>
            <person name="Guttman D.S."/>
        </authorList>
    </citation>
    <scope>NUCLEOTIDE SEQUENCE [LARGE SCALE GENOMIC DNA]</scope>
    <source>
        <strain evidence="2 3">ICMP 4525</strain>
    </source>
</reference>
<dbReference type="InterPro" id="IPR026001">
    <property type="entry name" value="Abi-like_C"/>
</dbReference>
<comment type="caution">
    <text evidence="2">The sequence shown here is derived from an EMBL/GenBank/DDBJ whole genome shotgun (WGS) entry which is preliminary data.</text>
</comment>
<evidence type="ECO:0000313" key="2">
    <source>
        <dbReference type="EMBL" id="RMW09866.1"/>
    </source>
</evidence>
<dbReference type="Pfam" id="PF14355">
    <property type="entry name" value="Abi_C"/>
    <property type="match status" value="1"/>
</dbReference>
<dbReference type="EMBL" id="RBVA01000133">
    <property type="protein sequence ID" value="RMW09866.1"/>
    <property type="molecule type" value="Genomic_DNA"/>
</dbReference>